<dbReference type="Gene3D" id="3.10.100.10">
    <property type="entry name" value="Mannose-Binding Protein A, subunit A"/>
    <property type="match status" value="1"/>
</dbReference>
<keyword evidence="4" id="KW-1185">Reference proteome</keyword>
<keyword evidence="1" id="KW-1015">Disulfide bond</keyword>
<name>A0ABM5KTH4_DIAVI</name>
<evidence type="ECO:0000313" key="3">
    <source>
        <dbReference type="EnsemblMetazoa" id="XP_050513494.1"/>
    </source>
</evidence>
<evidence type="ECO:0000313" key="4">
    <source>
        <dbReference type="Proteomes" id="UP001652700"/>
    </source>
</evidence>
<dbReference type="CDD" id="cd00037">
    <property type="entry name" value="CLECT"/>
    <property type="match status" value="1"/>
</dbReference>
<organism evidence="3 4">
    <name type="scientific">Diabrotica virgifera virgifera</name>
    <name type="common">western corn rootworm</name>
    <dbReference type="NCBI Taxonomy" id="50390"/>
    <lineage>
        <taxon>Eukaryota</taxon>
        <taxon>Metazoa</taxon>
        <taxon>Ecdysozoa</taxon>
        <taxon>Arthropoda</taxon>
        <taxon>Hexapoda</taxon>
        <taxon>Insecta</taxon>
        <taxon>Pterygota</taxon>
        <taxon>Neoptera</taxon>
        <taxon>Endopterygota</taxon>
        <taxon>Coleoptera</taxon>
        <taxon>Polyphaga</taxon>
        <taxon>Cucujiformia</taxon>
        <taxon>Chrysomeloidea</taxon>
        <taxon>Chrysomelidae</taxon>
        <taxon>Galerucinae</taxon>
        <taxon>Diabroticina</taxon>
        <taxon>Diabroticites</taxon>
        <taxon>Diabrotica</taxon>
    </lineage>
</organism>
<dbReference type="RefSeq" id="XP_050513494.1">
    <property type="nucleotide sequence ID" value="XM_050657537.1"/>
</dbReference>
<dbReference type="InterPro" id="IPR050976">
    <property type="entry name" value="Snaclec"/>
</dbReference>
<evidence type="ECO:0000259" key="2">
    <source>
        <dbReference type="PROSITE" id="PS50041"/>
    </source>
</evidence>
<dbReference type="PROSITE" id="PS50041">
    <property type="entry name" value="C_TYPE_LECTIN_2"/>
    <property type="match status" value="1"/>
</dbReference>
<feature type="domain" description="C-type lectin" evidence="2">
    <location>
        <begin position="1"/>
        <end position="106"/>
    </location>
</feature>
<dbReference type="EnsemblMetazoa" id="XM_050657537.1">
    <property type="protein sequence ID" value="XP_050513494.1"/>
    <property type="gene ID" value="LOC126889309"/>
</dbReference>
<dbReference type="Proteomes" id="UP001652700">
    <property type="component" value="Unplaced"/>
</dbReference>
<dbReference type="SUPFAM" id="SSF56436">
    <property type="entry name" value="C-type lectin-like"/>
    <property type="match status" value="1"/>
</dbReference>
<dbReference type="Pfam" id="PF00059">
    <property type="entry name" value="Lectin_C"/>
    <property type="match status" value="1"/>
</dbReference>
<reference evidence="3" key="1">
    <citation type="submission" date="2025-05" db="UniProtKB">
        <authorList>
            <consortium name="EnsemblMetazoa"/>
        </authorList>
    </citation>
    <scope>IDENTIFICATION</scope>
</reference>
<dbReference type="InterPro" id="IPR016187">
    <property type="entry name" value="CTDL_fold"/>
</dbReference>
<accession>A0ABM5KTH4</accession>
<sequence>MESLNFCETIHMKLASINSARENNKIAQFARQAGISNLYWIGGARFVDNVKWLWIPYGREVDYSNWAAGHPVKNTLNCILGSNWGVGEQFTWVVGDCYARLNFICERYVDDVGSTLGGATLS</sequence>
<evidence type="ECO:0000256" key="1">
    <source>
        <dbReference type="ARBA" id="ARBA00023157"/>
    </source>
</evidence>
<dbReference type="InterPro" id="IPR001304">
    <property type="entry name" value="C-type_lectin-like"/>
</dbReference>
<dbReference type="GeneID" id="126889309"/>
<dbReference type="PANTHER" id="PTHR22991">
    <property type="entry name" value="PROTEIN CBG13490"/>
    <property type="match status" value="1"/>
</dbReference>
<dbReference type="PANTHER" id="PTHR22991:SF44">
    <property type="entry name" value="C-TYPE LECTIN-RELATED"/>
    <property type="match status" value="1"/>
</dbReference>
<dbReference type="InterPro" id="IPR016186">
    <property type="entry name" value="C-type_lectin-like/link_sf"/>
</dbReference>
<protein>
    <recommendedName>
        <fullName evidence="2">C-type lectin domain-containing protein</fullName>
    </recommendedName>
</protein>
<proteinExistence type="predicted"/>